<dbReference type="RefSeq" id="WP_021358281.1">
    <property type="nucleotide sequence ID" value="NZ_CP047134.1"/>
</dbReference>
<accession>A0AAW6HY32</accession>
<proteinExistence type="predicted"/>
<dbReference type="EMBL" id="JAJKGN010000002">
    <property type="protein sequence ID" value="MDC6409377.1"/>
    <property type="molecule type" value="Genomic_DNA"/>
</dbReference>
<reference evidence="1" key="2">
    <citation type="journal article" date="2023" name="Commun. Biol.">
        <title>Suspicions of two bridgehead invasions of Xylella fastidiosa subsp. multiplex in France.</title>
        <authorList>
            <person name="Dupas E."/>
            <person name="Durand K."/>
            <person name="Rieux A."/>
            <person name="Briand M."/>
            <person name="Pruvost O."/>
            <person name="Cunty A."/>
            <person name="Denance N."/>
            <person name="Donnadieu C."/>
            <person name="Legendre B."/>
            <person name="Lopez-Roques C."/>
            <person name="Cesbron S."/>
            <person name="Ravigne V."/>
            <person name="Jacques M.A."/>
        </authorList>
    </citation>
    <scope>NUCLEOTIDE SEQUENCE</scope>
    <source>
        <strain evidence="1">CFBP8070</strain>
    </source>
</reference>
<organism evidence="1 2">
    <name type="scientific">Xylella fastidiosa subsp. multiplex</name>
    <dbReference type="NCBI Taxonomy" id="644357"/>
    <lineage>
        <taxon>Bacteria</taxon>
        <taxon>Pseudomonadati</taxon>
        <taxon>Pseudomonadota</taxon>
        <taxon>Gammaproteobacteria</taxon>
        <taxon>Lysobacterales</taxon>
        <taxon>Lysobacteraceae</taxon>
        <taxon>Xylella</taxon>
    </lineage>
</organism>
<reference evidence="1" key="1">
    <citation type="submission" date="2021-11" db="EMBL/GenBank/DDBJ databases">
        <authorList>
            <person name="Denance N."/>
            <person name="Briand M."/>
            <person name="Dupas E."/>
            <person name="Durand K."/>
            <person name="Legendre B."/>
            <person name="Cunty A."/>
            <person name="Donnadieu C."/>
            <person name="Lopez Roques C."/>
            <person name="Cesbron S."/>
            <person name="Jacques M.A."/>
        </authorList>
    </citation>
    <scope>NUCLEOTIDE SEQUENCE</scope>
    <source>
        <strain evidence="1">CFBP8070</strain>
    </source>
</reference>
<evidence type="ECO:0000313" key="1">
    <source>
        <dbReference type="EMBL" id="MDC6409377.1"/>
    </source>
</evidence>
<sequence>MLKQQWPDVDPSNTAAVGHNDGFKKCWMCRMNVEALVGGLHGCALLLDHAVVV</sequence>
<comment type="caution">
    <text evidence="1">The sequence shown here is derived from an EMBL/GenBank/DDBJ whole genome shotgun (WGS) entry which is preliminary data.</text>
</comment>
<evidence type="ECO:0000313" key="2">
    <source>
        <dbReference type="Proteomes" id="UP001220702"/>
    </source>
</evidence>
<dbReference type="Proteomes" id="UP001220702">
    <property type="component" value="Unassembled WGS sequence"/>
</dbReference>
<dbReference type="AlphaFoldDB" id="A0AAW6HY32"/>
<gene>
    <name evidence="1" type="ORF">LOK82_12455</name>
</gene>
<name>A0AAW6HY32_XYLFS</name>
<protein>
    <submittedName>
        <fullName evidence="1">Uncharacterized protein</fullName>
    </submittedName>
</protein>